<sequence>MLERYYREVANFLLRRRLRPSPSPAPQSKVELSAQTEYLLHRLQQLPRRRREAFVLHRFYGLAYTEIAQHMRIPSNQVEQHIRIAMQACRQELKAYHSTKPSLRRAGSAS</sequence>
<dbReference type="RefSeq" id="WP_266122031.1">
    <property type="nucleotide sequence ID" value="NZ_JAJHNU010000001.1"/>
</dbReference>
<dbReference type="InterPro" id="IPR036388">
    <property type="entry name" value="WH-like_DNA-bd_sf"/>
</dbReference>
<dbReference type="EMBL" id="JAJHNU010000001">
    <property type="protein sequence ID" value="MDN4120669.1"/>
    <property type="molecule type" value="Genomic_DNA"/>
</dbReference>
<feature type="domain" description="RNA polymerase sigma factor 70 region 4 type 2" evidence="1">
    <location>
        <begin position="37"/>
        <end position="89"/>
    </location>
</feature>
<protein>
    <submittedName>
        <fullName evidence="2">RNA polymerase subunit sigma-24</fullName>
    </submittedName>
</protein>
<comment type="caution">
    <text evidence="2">The sequence shown here is derived from an EMBL/GenBank/DDBJ whole genome shotgun (WGS) entry which is preliminary data.</text>
</comment>
<dbReference type="InterPro" id="IPR013249">
    <property type="entry name" value="RNA_pol_sigma70_r4_t2"/>
</dbReference>
<accession>A0ABT8EHB0</accession>
<evidence type="ECO:0000259" key="1">
    <source>
        <dbReference type="Pfam" id="PF08281"/>
    </source>
</evidence>
<dbReference type="InterPro" id="IPR013324">
    <property type="entry name" value="RNA_pol_sigma_r3/r4-like"/>
</dbReference>
<dbReference type="Proteomes" id="UP001168613">
    <property type="component" value="Unassembled WGS sequence"/>
</dbReference>
<dbReference type="Gene3D" id="1.10.10.10">
    <property type="entry name" value="Winged helix-like DNA-binding domain superfamily/Winged helix DNA-binding domain"/>
    <property type="match status" value="1"/>
</dbReference>
<proteinExistence type="predicted"/>
<evidence type="ECO:0000313" key="2">
    <source>
        <dbReference type="EMBL" id="MDN4120669.1"/>
    </source>
</evidence>
<keyword evidence="3" id="KW-1185">Reference proteome</keyword>
<dbReference type="Pfam" id="PF08281">
    <property type="entry name" value="Sigma70_r4_2"/>
    <property type="match status" value="1"/>
</dbReference>
<reference evidence="2" key="1">
    <citation type="submission" date="2021-11" db="EMBL/GenBank/DDBJ databases">
        <title>Draft genome sequence of Alcaligenes endophyticus type strain CCUG 75668T.</title>
        <authorList>
            <person name="Salva-Serra F."/>
            <person name="Duran R.E."/>
            <person name="Seeger M."/>
            <person name="Moore E.R.B."/>
            <person name="Jaen-Luchoro D."/>
        </authorList>
    </citation>
    <scope>NUCLEOTIDE SEQUENCE</scope>
    <source>
        <strain evidence="2">CCUG 75668</strain>
    </source>
</reference>
<evidence type="ECO:0000313" key="3">
    <source>
        <dbReference type="Proteomes" id="UP001168613"/>
    </source>
</evidence>
<name>A0ABT8EHB0_9BURK</name>
<gene>
    <name evidence="2" type="ORF">LMS43_05155</name>
</gene>
<organism evidence="2 3">
    <name type="scientific">Alcaligenes endophyticus</name>
    <dbReference type="NCBI Taxonomy" id="1929088"/>
    <lineage>
        <taxon>Bacteria</taxon>
        <taxon>Pseudomonadati</taxon>
        <taxon>Pseudomonadota</taxon>
        <taxon>Betaproteobacteria</taxon>
        <taxon>Burkholderiales</taxon>
        <taxon>Alcaligenaceae</taxon>
        <taxon>Alcaligenes</taxon>
    </lineage>
</organism>
<dbReference type="SUPFAM" id="SSF88659">
    <property type="entry name" value="Sigma3 and sigma4 domains of RNA polymerase sigma factors"/>
    <property type="match status" value="1"/>
</dbReference>